<name>B8I8S7_RUMCH</name>
<dbReference type="KEGG" id="cce:Ccel_2965"/>
<dbReference type="eggNOG" id="ENOG502ZV81">
    <property type="taxonomic scope" value="Bacteria"/>
</dbReference>
<dbReference type="HOGENOM" id="CLU_1352668_0_0_9"/>
<protein>
    <submittedName>
        <fullName evidence="1">Uncharacterized protein</fullName>
    </submittedName>
</protein>
<accession>B8I8S7</accession>
<evidence type="ECO:0000313" key="1">
    <source>
        <dbReference type="EMBL" id="ACL77259.1"/>
    </source>
</evidence>
<keyword evidence="2" id="KW-1185">Reference proteome</keyword>
<organism evidence="1 2">
    <name type="scientific">Ruminiclostridium cellulolyticum (strain ATCC 35319 / DSM 5812 / JCM 6584 / H10)</name>
    <name type="common">Clostridium cellulolyticum</name>
    <dbReference type="NCBI Taxonomy" id="394503"/>
    <lineage>
        <taxon>Bacteria</taxon>
        <taxon>Bacillati</taxon>
        <taxon>Bacillota</taxon>
        <taxon>Clostridia</taxon>
        <taxon>Eubacteriales</taxon>
        <taxon>Oscillospiraceae</taxon>
        <taxon>Ruminiclostridium</taxon>
    </lineage>
</organism>
<dbReference type="OrthoDB" id="9901903at2"/>
<dbReference type="EMBL" id="CP001348">
    <property type="protein sequence ID" value="ACL77259.1"/>
    <property type="molecule type" value="Genomic_DNA"/>
</dbReference>
<dbReference type="RefSeq" id="WP_015926323.1">
    <property type="nucleotide sequence ID" value="NC_011898.1"/>
</dbReference>
<proteinExistence type="predicted"/>
<dbReference type="Proteomes" id="UP000001349">
    <property type="component" value="Chromosome"/>
</dbReference>
<sequence length="202" mass="23634">MLNTNRNVNEETNTRYYIMDESSQFVHADSIKKIGEEYTYTSYPRPERAYPSMDAAQKALDNLKLHNKCGNLNHVFTIKSEPITKPTCFVIKDQNNRFVDANCIFLLPNDDSKQLEWWLTSFSTEINSILRYPTKEYAQIVLEKLNKLKDIAGFTDAKFHIEEFTKCSNTPAKMSIQTILVPKGKKMAHRQLYRETVREFIY</sequence>
<dbReference type="AlphaFoldDB" id="B8I8S7"/>
<evidence type="ECO:0000313" key="2">
    <source>
        <dbReference type="Proteomes" id="UP000001349"/>
    </source>
</evidence>
<reference evidence="1 2" key="1">
    <citation type="submission" date="2009-01" db="EMBL/GenBank/DDBJ databases">
        <title>Complete sequence of Clostridium cellulolyticum H10.</title>
        <authorList>
            <consortium name="US DOE Joint Genome Institute"/>
            <person name="Lucas S."/>
            <person name="Copeland A."/>
            <person name="Lapidus A."/>
            <person name="Glavina del Rio T."/>
            <person name="Dalin E."/>
            <person name="Tice H."/>
            <person name="Bruce D."/>
            <person name="Goodwin L."/>
            <person name="Pitluck S."/>
            <person name="Chertkov O."/>
            <person name="Saunders E."/>
            <person name="Brettin T."/>
            <person name="Detter J.C."/>
            <person name="Han C."/>
            <person name="Larimer F."/>
            <person name="Land M."/>
            <person name="Hauser L."/>
            <person name="Kyrpides N."/>
            <person name="Ivanova N."/>
            <person name="Zhou J."/>
            <person name="Richardson P."/>
        </authorList>
    </citation>
    <scope>NUCLEOTIDE SEQUENCE [LARGE SCALE GENOMIC DNA]</scope>
    <source>
        <strain evidence="2">ATCC 35319 / DSM 5812 / JCM 6584 / H10</strain>
    </source>
</reference>
<gene>
    <name evidence="1" type="ordered locus">Ccel_2965</name>
</gene>